<reference evidence="1" key="1">
    <citation type="submission" date="2021-03" db="EMBL/GenBank/DDBJ databases">
        <authorList>
            <person name="Bekaert M."/>
        </authorList>
    </citation>
    <scope>NUCLEOTIDE SEQUENCE</scope>
</reference>
<dbReference type="InterPro" id="IPR015943">
    <property type="entry name" value="WD40/YVTN_repeat-like_dom_sf"/>
</dbReference>
<evidence type="ECO:0000313" key="2">
    <source>
        <dbReference type="Proteomes" id="UP000683360"/>
    </source>
</evidence>
<protein>
    <submittedName>
        <fullName evidence="1">Uncharacterized protein</fullName>
    </submittedName>
</protein>
<sequence>MCYVRKRATIGYSSNGWETVGIAMEEEKNTAWVTLPQMQSVQALDMLLMKKGRLIKVPSYDSHLYVYGIAIIDEQIAVGGFGKICIISKTGDLKKTLEVGKSLVYAISVGHTHQLYYAQADAGKSILKSVTLDGTIAIICAEGIENMIDFKSDNMGNVYILESTSSNLKLFSFENKSLETILTSKDGLKGPYGFAFSKDFSKLFISNCTAGEIFVFLCNQK</sequence>
<dbReference type="AlphaFoldDB" id="A0A8S3RXM0"/>
<dbReference type="Gene3D" id="2.130.10.10">
    <property type="entry name" value="YVTN repeat-like/Quinoprotein amine dehydrogenase"/>
    <property type="match status" value="1"/>
</dbReference>
<dbReference type="SUPFAM" id="SSF63825">
    <property type="entry name" value="YWTD domain"/>
    <property type="match status" value="1"/>
</dbReference>
<evidence type="ECO:0000313" key="1">
    <source>
        <dbReference type="EMBL" id="CAG2210979.1"/>
    </source>
</evidence>
<organism evidence="1 2">
    <name type="scientific">Mytilus edulis</name>
    <name type="common">Blue mussel</name>
    <dbReference type="NCBI Taxonomy" id="6550"/>
    <lineage>
        <taxon>Eukaryota</taxon>
        <taxon>Metazoa</taxon>
        <taxon>Spiralia</taxon>
        <taxon>Lophotrochozoa</taxon>
        <taxon>Mollusca</taxon>
        <taxon>Bivalvia</taxon>
        <taxon>Autobranchia</taxon>
        <taxon>Pteriomorphia</taxon>
        <taxon>Mytilida</taxon>
        <taxon>Mytiloidea</taxon>
        <taxon>Mytilidae</taxon>
        <taxon>Mytilinae</taxon>
        <taxon>Mytilus</taxon>
    </lineage>
</organism>
<comment type="caution">
    <text evidence="1">The sequence shown here is derived from an EMBL/GenBank/DDBJ whole genome shotgun (WGS) entry which is preliminary data.</text>
</comment>
<gene>
    <name evidence="1" type="ORF">MEDL_25020</name>
</gene>
<accession>A0A8S3RXM0</accession>
<dbReference type="EMBL" id="CAJPWZ010001248">
    <property type="protein sequence ID" value="CAG2210979.1"/>
    <property type="molecule type" value="Genomic_DNA"/>
</dbReference>
<dbReference type="OrthoDB" id="6130127at2759"/>
<dbReference type="Proteomes" id="UP000683360">
    <property type="component" value="Unassembled WGS sequence"/>
</dbReference>
<proteinExistence type="predicted"/>
<keyword evidence="2" id="KW-1185">Reference proteome</keyword>
<name>A0A8S3RXM0_MYTED</name>